<feature type="region of interest" description="Disordered" evidence="13">
    <location>
        <begin position="1095"/>
        <end position="1120"/>
    </location>
</feature>
<dbReference type="InterPro" id="IPR041373">
    <property type="entry name" value="RT_RNaseH"/>
</dbReference>
<evidence type="ECO:0000259" key="14">
    <source>
        <dbReference type="PROSITE" id="PS50158"/>
    </source>
</evidence>
<dbReference type="InterPro" id="IPR043128">
    <property type="entry name" value="Rev_trsase/Diguanyl_cyclase"/>
</dbReference>
<feature type="domain" description="CCHC-type" evidence="14">
    <location>
        <begin position="990"/>
        <end position="1005"/>
    </location>
</feature>
<protein>
    <recommendedName>
        <fullName evidence="1">RNA-directed DNA polymerase</fullName>
        <ecNumber evidence="1">2.7.7.49</ecNumber>
    </recommendedName>
</protein>
<dbReference type="InterPro" id="IPR001878">
    <property type="entry name" value="Znf_CCHC"/>
</dbReference>
<dbReference type="GO" id="GO:0008270">
    <property type="term" value="F:zinc ion binding"/>
    <property type="evidence" value="ECO:0007669"/>
    <property type="project" value="UniProtKB-KW"/>
</dbReference>
<dbReference type="SUPFAM" id="SSF56672">
    <property type="entry name" value="DNA/RNA polymerases"/>
    <property type="match status" value="1"/>
</dbReference>
<dbReference type="GO" id="GO:0004190">
    <property type="term" value="F:aspartic-type endopeptidase activity"/>
    <property type="evidence" value="ECO:0007669"/>
    <property type="project" value="UniProtKB-KW"/>
</dbReference>
<feature type="region of interest" description="Disordered" evidence="13">
    <location>
        <begin position="1144"/>
        <end position="1163"/>
    </location>
</feature>
<dbReference type="PROSITE" id="PS50878">
    <property type="entry name" value="RT_POL"/>
    <property type="match status" value="1"/>
</dbReference>
<dbReference type="InterPro" id="IPR021109">
    <property type="entry name" value="Peptidase_aspartic_dom_sf"/>
</dbReference>
<keyword evidence="4" id="KW-0548">Nucleotidyltransferase</keyword>
<evidence type="ECO:0000256" key="12">
    <source>
        <dbReference type="SAM" id="Coils"/>
    </source>
</evidence>
<keyword evidence="9" id="KW-0460">Magnesium</keyword>
<feature type="region of interest" description="Disordered" evidence="13">
    <location>
        <begin position="1050"/>
        <end position="1076"/>
    </location>
</feature>
<keyword evidence="3" id="KW-0808">Transferase</keyword>
<keyword evidence="2" id="KW-0645">Protease</keyword>
<keyword evidence="5" id="KW-0540">Nuclease</keyword>
<evidence type="ECO:0000256" key="11">
    <source>
        <dbReference type="PROSITE-ProRule" id="PRU00047"/>
    </source>
</evidence>
<evidence type="ECO:0000256" key="9">
    <source>
        <dbReference type="ARBA" id="ARBA00022842"/>
    </source>
</evidence>
<dbReference type="GO" id="GO:0003676">
    <property type="term" value="F:nucleic acid binding"/>
    <property type="evidence" value="ECO:0007669"/>
    <property type="project" value="InterPro"/>
</dbReference>
<dbReference type="SUPFAM" id="SSF57756">
    <property type="entry name" value="Retrovirus zinc finger-like domains"/>
    <property type="match status" value="1"/>
</dbReference>
<dbReference type="GO" id="GO:0004519">
    <property type="term" value="F:endonuclease activity"/>
    <property type="evidence" value="ECO:0007669"/>
    <property type="project" value="UniProtKB-KW"/>
</dbReference>
<feature type="compositionally biased region" description="Acidic residues" evidence="13">
    <location>
        <begin position="1099"/>
        <end position="1111"/>
    </location>
</feature>
<keyword evidence="6" id="KW-0064">Aspartyl protease</keyword>
<dbReference type="InterPro" id="IPR051320">
    <property type="entry name" value="Viral_Replic_Matur_Polypro"/>
</dbReference>
<dbReference type="CDD" id="cd09274">
    <property type="entry name" value="RNase_HI_RT_Ty3"/>
    <property type="match status" value="1"/>
</dbReference>
<evidence type="ECO:0000256" key="10">
    <source>
        <dbReference type="ARBA" id="ARBA00022918"/>
    </source>
</evidence>
<dbReference type="PANTHER" id="PTHR33064:SF37">
    <property type="entry name" value="RIBONUCLEASE H"/>
    <property type="match status" value="1"/>
</dbReference>
<evidence type="ECO:0000259" key="15">
    <source>
        <dbReference type="PROSITE" id="PS50878"/>
    </source>
</evidence>
<keyword evidence="11" id="KW-0863">Zinc-finger</keyword>
<feature type="compositionally biased region" description="Basic and acidic residues" evidence="13">
    <location>
        <begin position="1065"/>
        <end position="1075"/>
    </location>
</feature>
<dbReference type="Pfam" id="PF17917">
    <property type="entry name" value="RT_RNaseH"/>
    <property type="match status" value="1"/>
</dbReference>
<feature type="coiled-coil region" evidence="12">
    <location>
        <begin position="544"/>
        <end position="571"/>
    </location>
</feature>
<keyword evidence="12" id="KW-0175">Coiled coil</keyword>
<dbReference type="Pfam" id="PF01107">
    <property type="entry name" value="MP"/>
    <property type="match status" value="1"/>
</dbReference>
<evidence type="ECO:0000256" key="1">
    <source>
        <dbReference type="ARBA" id="ARBA00012493"/>
    </source>
</evidence>
<dbReference type="PANTHER" id="PTHR33064">
    <property type="entry name" value="POL PROTEIN"/>
    <property type="match status" value="1"/>
</dbReference>
<evidence type="ECO:0000256" key="2">
    <source>
        <dbReference type="ARBA" id="ARBA00022670"/>
    </source>
</evidence>
<evidence type="ECO:0000256" key="3">
    <source>
        <dbReference type="ARBA" id="ARBA00022679"/>
    </source>
</evidence>
<accession>A0A9N6YK21</accession>
<name>A0A9N6YK21_9VIRU</name>
<dbReference type="Gene3D" id="4.10.60.10">
    <property type="entry name" value="Zinc finger, CCHC-type"/>
    <property type="match status" value="1"/>
</dbReference>
<dbReference type="Gene3D" id="3.10.10.10">
    <property type="entry name" value="HIV Type 1 Reverse Transcriptase, subunit A, domain 1"/>
    <property type="match status" value="1"/>
</dbReference>
<keyword evidence="8" id="KW-0378">Hydrolase</keyword>
<dbReference type="GO" id="GO:0003964">
    <property type="term" value="F:RNA-directed DNA polymerase activity"/>
    <property type="evidence" value="ECO:0007669"/>
    <property type="project" value="UniProtKB-KW"/>
</dbReference>
<dbReference type="PROSITE" id="PS50158">
    <property type="entry name" value="ZF_CCHC"/>
    <property type="match status" value="1"/>
</dbReference>
<evidence type="ECO:0000256" key="13">
    <source>
        <dbReference type="SAM" id="MobiDB-lite"/>
    </source>
</evidence>
<keyword evidence="10" id="KW-0695">RNA-directed DNA polymerase</keyword>
<keyword evidence="11" id="KW-0479">Metal-binding</keyword>
<evidence type="ECO:0000256" key="8">
    <source>
        <dbReference type="ARBA" id="ARBA00022801"/>
    </source>
</evidence>
<evidence type="ECO:0000313" key="16">
    <source>
        <dbReference type="EMBL" id="DBA06664.1"/>
    </source>
</evidence>
<dbReference type="FunFam" id="3.10.10.10:FF:000007">
    <property type="entry name" value="Retrovirus-related Pol polyprotein from transposon 17.6-like Protein"/>
    <property type="match status" value="1"/>
</dbReference>
<dbReference type="InterPro" id="IPR043502">
    <property type="entry name" value="DNA/RNA_pol_sf"/>
</dbReference>
<dbReference type="InterPro" id="IPR028919">
    <property type="entry name" value="Viral_movement"/>
</dbReference>
<keyword evidence="11" id="KW-0862">Zinc</keyword>
<evidence type="ECO:0000256" key="5">
    <source>
        <dbReference type="ARBA" id="ARBA00022722"/>
    </source>
</evidence>
<reference evidence="16" key="2">
    <citation type="submission" date="2022-02" db="EMBL/GenBank/DDBJ databases">
        <authorList>
            <person name="Debat H."/>
            <person name="Bejerman N."/>
        </authorList>
    </citation>
    <scope>NUCLEOTIDE SEQUENCE</scope>
</reference>
<evidence type="ECO:0000256" key="7">
    <source>
        <dbReference type="ARBA" id="ARBA00022759"/>
    </source>
</evidence>
<dbReference type="InterPro" id="IPR036875">
    <property type="entry name" value="Znf_CCHC_sf"/>
</dbReference>
<dbReference type="Gene3D" id="3.30.70.270">
    <property type="match status" value="2"/>
</dbReference>
<sequence length="2264" mass="266193">MEESRVSQITPIHKMILENESWFDEETQKIRFPDTKKHDLYELNGFVDKYAKHIKQSEVHLNITGEGLRPVLLPFFDKEHIERWQKNGYKSVHLGQIDIIVSPRFNYNLNAEYVATLVDVRHIRWEDAKICQFKGILNKDGICSVQPNYQISLSDEHLAHSLMLCIEIHGINLLEGSTYAAIGSRCIFNLVSHTLANSRFPYGVRFPVGSRHLAEVGKSINTDGFEDNYPCMIDKLERIEFSKENPKKEWIPKTRPTSIMRRNADIRLKVLPGQSHQVNLVKAPNLNVEVEEGSSPNSKEPEKQSLIKPHIYGLRASYNPFETQSSFKPMTYWEAVNGLYTDDPFGDSPFTKKAKKETEFKFFDLEDTFNTLDGTYDDSDDETEQNEYFTSLEELDFAKGIANTELSQEEIEKNSKNDDIEILPENLVEKEMKKFEEWKNYAISWQGHDQQRREQLENDRNVYMMQSSQSSQSSTNYIQYGNRKYKWIPKGDIKIGEKELESQNKSVADVSHLISRNTSEKKSDEGIRQRNYLIASQDKTEAQIENIETQLDSISMSVENIEESIQGAESQGEKSNQVLLEIQKDVRAVIDHMLEEKRAKAQSTTITSIDKPKEKLRGLEKRYDKTFISPTSQMLSTMYSPMHESLEEQLRKMFQKETKESTEVEELKSQVQRIMKELAERKEITVSFEEKDVKGKQVLMVQKKDKHEMEQEFETQIPKNSQMGLMEKTTPQIPALNIDHLETHQIHFSFDKYFHELRVCLAYYGEQKEQNIIFTAIGRLSGILGYWWQSLPTEEQNGLLATNITTYQSRLLQEFGPAINEQSTLEEKLFLSQRKLEKPSKIKAYMAKYRNDVYRLALQDKSEIKMQFISSLSDGLAQKILEDLTNRNISIEQISWIDLIQFIEKCIRGICVHEKAKSVLPEITKTVCDTYDENRYWKKDKWQKRKKKRFKKRYPQYRYRIRKIPRIPKRKFRPYKYLKRRKFQKDSQCCWNCQEKGHYANKCPQRPPRHIKAFSTYQLAQDYQPLLSPTSSDNSVFSFSFSQGGVEDDDFSEFSEFSDDTEMSSQHESENEKPSKQIAQLAINMVKCQECEIQTKDTESEESDQEEEEEYQITPRRTDKKPMMKEQIEFENWWTEEQERRKKAEETQSKREEQETSTSKEMERKVIKEKNAIIEIIDRKPFSPFEIHEQQQILPIQKTGPVSADLFYAQMKETNTIIIPVFIKKQNKYQNYYGFIDTGANLNFCQYHVCQEYWDTLDNFGVNTMNGYRQIKYGAKNVPMLIGKSYIHLDFICLDDSEYEIGLGMTFLNKFMPIQYDRDKLLFTDPKSKNRFVIHRVIHKEKESPKVRMNSEEFFETEKRELLKACIQHPLEKWKDGNKLARIITKHDLAIQVPNLNLNSEDTEEITKQIRELESKNLIRKSESDYACPAFIVRNHAEIKRGKARMVINYKALNEVTYDFKWPMKNKEQLIEKAAKGKIFSKFDCKSGYHQIKIAEEDKHKTAFYTPIGLYEWNVMPFGLKNAPAMFQQKMDFLFQDYQYIINYIDDFLIVSDSLEEHKMHLQEFAKLCIEFGIGLSSDSKKFQIGRSEIEFLGITLRNGAIHMQDHIGKKILELQRPNTKVELQRILGLANYCRPYILHLSEILKPLSDLLKDKRISWTQEAEKAIIRLKEEVKDLPPLYPIFKGPFILYTDASRTTWSGVLIRKEEKIELVCKYVSGKFSEVEMKFDILMKEGLAIIKSLEKFSSVLIDQKFIIRTDSRAMTYILKKNWTKHPYLSRIMQWQYILSNFNYTIEHISGIRNILADMLTREFAYEIQDKHSRRVKHCYMMEGSSSQEGTSQARTVEEGYEGGLYNPIFYPETSFCQLTDIDRLRLHGYLSLSGWRLISSQPIGAVRENITTLPADFRMDQEIDKNEYFQLINENKEDITTISNWEHANEENYRGITSIELHLHNIQKVQSNYHQLFSWLRGEPFMVYKVYIHPTEQFILHPYTKAIPPPNYGNFIYWYGKFGCHPNHLSHECPIDLYRNILGSRNLTGLKETPFDAGYYAWTKRYNHPDRIPESHIAPYYLLTTLAKEDFLIGQDQVEYWFFNYYTADLDDIQERMRRNHLRNSNDPKSINVQKLKRFLKNSPANYARDATNIFQRWFDGSAISQDSHPFDRIEVTSDIIRAYTQEQIQEIRHSQNTVLASISPGSEAYRKIQGYPDNNYALSTRLFEIGHRDLFGEEDNGYNYWVYSEQAIDRATREYNFEGQMRQSLDPQRL</sequence>
<organism evidence="16">
    <name type="scientific">Welwitschia mirabilis virus 1</name>
    <dbReference type="NCBI Taxonomy" id="2919574"/>
    <lineage>
        <taxon>Viruses</taxon>
    </lineage>
</organism>
<feature type="domain" description="Reverse transcriptase" evidence="15">
    <location>
        <begin position="1414"/>
        <end position="1597"/>
    </location>
</feature>
<reference evidence="16" key="1">
    <citation type="journal article" date="2022" name="Gene">
        <title>A glimpse into the DNA virome of the unique 'living fossil' Welwitschia mirabilis.</title>
        <authorList>
            <person name="Debat H."/>
            <person name="Bejerman N."/>
        </authorList>
    </citation>
    <scope>NUCLEOTIDE SEQUENCE</scope>
</reference>
<dbReference type="Gene3D" id="2.40.70.10">
    <property type="entry name" value="Acid Proteases"/>
    <property type="match status" value="1"/>
</dbReference>
<evidence type="ECO:0000256" key="6">
    <source>
        <dbReference type="ARBA" id="ARBA00022750"/>
    </source>
</evidence>
<dbReference type="GO" id="GO:0006508">
    <property type="term" value="P:proteolysis"/>
    <property type="evidence" value="ECO:0007669"/>
    <property type="project" value="UniProtKB-KW"/>
</dbReference>
<proteinExistence type="predicted"/>
<evidence type="ECO:0000256" key="4">
    <source>
        <dbReference type="ARBA" id="ARBA00022695"/>
    </source>
</evidence>
<dbReference type="InterPro" id="IPR000477">
    <property type="entry name" value="RT_dom"/>
</dbReference>
<dbReference type="EMBL" id="BK061147">
    <property type="protein sequence ID" value="DBA06664.1"/>
    <property type="molecule type" value="Genomic_DNA"/>
</dbReference>
<dbReference type="CDD" id="cd01647">
    <property type="entry name" value="RT_LTR"/>
    <property type="match status" value="1"/>
</dbReference>
<dbReference type="Pfam" id="PF00078">
    <property type="entry name" value="RVT_1"/>
    <property type="match status" value="1"/>
</dbReference>
<dbReference type="EC" id="2.7.7.49" evidence="1"/>
<feature type="compositionally biased region" description="Acidic residues" evidence="13">
    <location>
        <begin position="1050"/>
        <end position="1062"/>
    </location>
</feature>
<keyword evidence="7" id="KW-0255">Endonuclease</keyword>
<dbReference type="SMART" id="SM00343">
    <property type="entry name" value="ZnF_C2HC"/>
    <property type="match status" value="1"/>
</dbReference>